<protein>
    <submittedName>
        <fullName evidence="1">Uncharacterized protein</fullName>
    </submittedName>
</protein>
<dbReference type="Proteomes" id="UP000499080">
    <property type="component" value="Unassembled WGS sequence"/>
</dbReference>
<organism evidence="1 2">
    <name type="scientific">Araneus ventricosus</name>
    <name type="common">Orbweaver spider</name>
    <name type="synonym">Epeira ventricosa</name>
    <dbReference type="NCBI Taxonomy" id="182803"/>
    <lineage>
        <taxon>Eukaryota</taxon>
        <taxon>Metazoa</taxon>
        <taxon>Ecdysozoa</taxon>
        <taxon>Arthropoda</taxon>
        <taxon>Chelicerata</taxon>
        <taxon>Arachnida</taxon>
        <taxon>Araneae</taxon>
        <taxon>Araneomorphae</taxon>
        <taxon>Entelegynae</taxon>
        <taxon>Araneoidea</taxon>
        <taxon>Araneidae</taxon>
        <taxon>Araneus</taxon>
    </lineage>
</organism>
<proteinExistence type="predicted"/>
<comment type="caution">
    <text evidence="1">The sequence shown here is derived from an EMBL/GenBank/DDBJ whole genome shotgun (WGS) entry which is preliminary data.</text>
</comment>
<evidence type="ECO:0000313" key="2">
    <source>
        <dbReference type="Proteomes" id="UP000499080"/>
    </source>
</evidence>
<evidence type="ECO:0000313" key="1">
    <source>
        <dbReference type="EMBL" id="GBN88144.1"/>
    </source>
</evidence>
<sequence length="89" mass="10066">MCVLHLTNFEFAYPKLVSQGFPSYTAHRLGTSDSGNVFGSEPTGFRSKPDLNPPRRWRLSMLTLTWVAILLVKFGEGGYLDVISSQRDW</sequence>
<gene>
    <name evidence="1" type="ORF">AVEN_266454_1</name>
</gene>
<dbReference type="AlphaFoldDB" id="A0A4Y2SIR7"/>
<dbReference type="EMBL" id="BGPR01022135">
    <property type="protein sequence ID" value="GBN88144.1"/>
    <property type="molecule type" value="Genomic_DNA"/>
</dbReference>
<keyword evidence="2" id="KW-1185">Reference proteome</keyword>
<reference evidence="1 2" key="1">
    <citation type="journal article" date="2019" name="Sci. Rep.">
        <title>Orb-weaving spider Araneus ventricosus genome elucidates the spidroin gene catalogue.</title>
        <authorList>
            <person name="Kono N."/>
            <person name="Nakamura H."/>
            <person name="Ohtoshi R."/>
            <person name="Moran D.A.P."/>
            <person name="Shinohara A."/>
            <person name="Yoshida Y."/>
            <person name="Fujiwara M."/>
            <person name="Mori M."/>
            <person name="Tomita M."/>
            <person name="Arakawa K."/>
        </authorList>
    </citation>
    <scope>NUCLEOTIDE SEQUENCE [LARGE SCALE GENOMIC DNA]</scope>
</reference>
<name>A0A4Y2SIR7_ARAVE</name>
<accession>A0A4Y2SIR7</accession>